<keyword evidence="1" id="KW-0472">Membrane</keyword>
<dbReference type="PANTHER" id="PTHR12277">
    <property type="entry name" value="ALPHA/BETA HYDROLASE DOMAIN-CONTAINING PROTEIN"/>
    <property type="match status" value="1"/>
</dbReference>
<proteinExistence type="predicted"/>
<dbReference type="Proteomes" id="UP000198620">
    <property type="component" value="Unassembled WGS sequence"/>
</dbReference>
<dbReference type="PANTHER" id="PTHR12277:SF81">
    <property type="entry name" value="PROTEIN ABHD13"/>
    <property type="match status" value="1"/>
</dbReference>
<organism evidence="3 4">
    <name type="scientific">Nitrosovibrio tenuis</name>
    <dbReference type="NCBI Taxonomy" id="1233"/>
    <lineage>
        <taxon>Bacteria</taxon>
        <taxon>Pseudomonadati</taxon>
        <taxon>Pseudomonadota</taxon>
        <taxon>Betaproteobacteria</taxon>
        <taxon>Nitrosomonadales</taxon>
        <taxon>Nitrosomonadaceae</taxon>
        <taxon>Nitrosovibrio</taxon>
    </lineage>
</organism>
<feature type="domain" description="AB hydrolase-1" evidence="2">
    <location>
        <begin position="79"/>
        <end position="182"/>
    </location>
</feature>
<dbReference type="Gene3D" id="3.40.50.1820">
    <property type="entry name" value="alpha/beta hydrolase"/>
    <property type="match status" value="1"/>
</dbReference>
<protein>
    <recommendedName>
        <fullName evidence="2">AB hydrolase-1 domain-containing protein</fullName>
    </recommendedName>
</protein>
<dbReference type="Pfam" id="PF00561">
    <property type="entry name" value="Abhydrolase_1"/>
    <property type="match status" value="1"/>
</dbReference>
<dbReference type="InterPro" id="IPR000073">
    <property type="entry name" value="AB_hydrolase_1"/>
</dbReference>
<name>A0A1H7Q8I9_9PROT</name>
<evidence type="ECO:0000313" key="4">
    <source>
        <dbReference type="Proteomes" id="UP000198620"/>
    </source>
</evidence>
<gene>
    <name evidence="3" type="ORF">SAMN05216387_11134</name>
</gene>
<dbReference type="RefSeq" id="WP_245728032.1">
    <property type="nucleotide sequence ID" value="NZ_FOBH01000011.1"/>
</dbReference>
<dbReference type="SUPFAM" id="SSF53474">
    <property type="entry name" value="alpha/beta-Hydrolases"/>
    <property type="match status" value="1"/>
</dbReference>
<feature type="transmembrane region" description="Helical" evidence="1">
    <location>
        <begin position="149"/>
        <end position="166"/>
    </location>
</feature>
<dbReference type="InterPro" id="IPR029058">
    <property type="entry name" value="AB_hydrolase_fold"/>
</dbReference>
<keyword evidence="4" id="KW-1185">Reference proteome</keyword>
<evidence type="ECO:0000256" key="1">
    <source>
        <dbReference type="SAM" id="Phobius"/>
    </source>
</evidence>
<accession>A0A1H7Q8I9</accession>
<feature type="transmembrane region" description="Helical" evidence="1">
    <location>
        <begin position="6"/>
        <end position="28"/>
    </location>
</feature>
<keyword evidence="1" id="KW-1133">Transmembrane helix</keyword>
<sequence length="276" mass="31052">MPPLRMLFNFAVMAVIAYVLLAGVLFFFQSRLIYYPDYGRHIAITPVDAGLAYEPVEISTVDGETLHGWFVPAPAATGTVLFFHGNAGNISHRMEYVSMFHRLHYNTFIFDYRGYGDSTGAPSEPGTYRDAQAAWEYLTKKRNTQPDRIVLFGESLGGAVAAWLAVRERPALLVLASVFTSIPDMGAKLYPFLPVRLLSRFEYNTLESLRSVTSPVFVAHSPSDEIVPFTQGQALYEAAPHPKQFLELQGGHNNGFIFMRKEWADALDEFIRMNLR</sequence>
<dbReference type="AlphaFoldDB" id="A0A1H7Q8I9"/>
<dbReference type="EMBL" id="FOBH01000011">
    <property type="protein sequence ID" value="SEL44410.1"/>
    <property type="molecule type" value="Genomic_DNA"/>
</dbReference>
<reference evidence="3 4" key="1">
    <citation type="submission" date="2016-10" db="EMBL/GenBank/DDBJ databases">
        <authorList>
            <person name="de Groot N.N."/>
        </authorList>
    </citation>
    <scope>NUCLEOTIDE SEQUENCE [LARGE SCALE GENOMIC DNA]</scope>
    <source>
        <strain evidence="3 4">Nv1</strain>
    </source>
</reference>
<dbReference type="STRING" id="1233.SAMN05216387_11134"/>
<evidence type="ECO:0000259" key="2">
    <source>
        <dbReference type="Pfam" id="PF00561"/>
    </source>
</evidence>
<keyword evidence="1" id="KW-0812">Transmembrane</keyword>
<evidence type="ECO:0000313" key="3">
    <source>
        <dbReference type="EMBL" id="SEL44410.1"/>
    </source>
</evidence>